<feature type="transmembrane region" description="Helical" evidence="1">
    <location>
        <begin position="18"/>
        <end position="43"/>
    </location>
</feature>
<evidence type="ECO:0000256" key="1">
    <source>
        <dbReference type="SAM" id="Phobius"/>
    </source>
</evidence>
<proteinExistence type="predicted"/>
<dbReference type="EMBL" id="MN740283">
    <property type="protein sequence ID" value="QHT97675.1"/>
    <property type="molecule type" value="Genomic_DNA"/>
</dbReference>
<keyword evidence="1" id="KW-0472">Membrane</keyword>
<name>A0A6C0IZ07_9ZZZZ</name>
<accession>A0A6C0IZ07</accession>
<sequence length="203" mass="21421">MQTEIQTLPQGPSSSPSLVSIVLIVFLVLLVIGLGVWLVLLLAKPKPTCPPQPGPSSTTVPVYIYGFAPGPTAREISSASGVLTPSDNSLRVAPLSQSSPQNQQWRLISQGMNLLLQHVPSSRYVMGSNGSLSFTENPAQATNFTLTGPFRNGRAYYLRSGSSYLTTNADLSVSLTQQPGAIPLNTEWMIALGTCQSTGAGGC</sequence>
<organism evidence="2">
    <name type="scientific">viral metagenome</name>
    <dbReference type="NCBI Taxonomy" id="1070528"/>
    <lineage>
        <taxon>unclassified sequences</taxon>
        <taxon>metagenomes</taxon>
        <taxon>organismal metagenomes</taxon>
    </lineage>
</organism>
<reference evidence="2" key="1">
    <citation type="journal article" date="2020" name="Nature">
        <title>Giant virus diversity and host interactions through global metagenomics.</title>
        <authorList>
            <person name="Schulz F."/>
            <person name="Roux S."/>
            <person name="Paez-Espino D."/>
            <person name="Jungbluth S."/>
            <person name="Walsh D.A."/>
            <person name="Denef V.J."/>
            <person name="McMahon K.D."/>
            <person name="Konstantinidis K.T."/>
            <person name="Eloe-Fadrosh E.A."/>
            <person name="Kyrpides N.C."/>
            <person name="Woyke T."/>
        </authorList>
    </citation>
    <scope>NUCLEOTIDE SEQUENCE</scope>
    <source>
        <strain evidence="2">GVMAG-M-3300025572-1</strain>
    </source>
</reference>
<dbReference type="AlphaFoldDB" id="A0A6C0IZ07"/>
<keyword evidence="1" id="KW-0812">Transmembrane</keyword>
<keyword evidence="1" id="KW-1133">Transmembrane helix</keyword>
<evidence type="ECO:0000313" key="2">
    <source>
        <dbReference type="EMBL" id="QHT97675.1"/>
    </source>
</evidence>
<protein>
    <submittedName>
        <fullName evidence="2">Uncharacterized protein</fullName>
    </submittedName>
</protein>